<sequence length="339" mass="37659">MEARALLLLSRTLAQNNLYAQQGHARTIAAYAYAVGQVPCACQHARGRDSLQSGGRGGKTTPAPAAHSSALTHGASVRARSAALIAWQGTNARSYATSATATEETTEEKQATSTQQTPNRAKMFRAKPVSLATQTEPWPMLRPDAESTWWRRALLFVGGYYTSEGQRMRAARSLFRSALAQAEEQTLADAVGADLERFYERYMMTSLHIWMLIRRLQKEGDDGKKVGQELYDLFTHHVEKDVYNEGVQVRVSKWLAEIEKTFYGSCLAYDKALRDEATADAELDRALARNVFGAEEEGGAGWGKSAQHLTRYVRRELACLEKTPTEAIMKGWILFSSVK</sequence>
<dbReference type="PANTHER" id="PTHR12184">
    <property type="entry name" value="UBIQUINOL-CYTOCHROME C REDUCTASE COMPLEX ASSEMBLY FACTOR 1 FAMILY MEMBER"/>
    <property type="match status" value="1"/>
</dbReference>
<dbReference type="Proteomes" id="UP000660262">
    <property type="component" value="Unassembled WGS sequence"/>
</dbReference>
<evidence type="ECO:0000256" key="1">
    <source>
        <dbReference type="ARBA" id="ARBA00006407"/>
    </source>
</evidence>
<dbReference type="EMBL" id="BNJQ01000023">
    <property type="protein sequence ID" value="GHP09064.1"/>
    <property type="molecule type" value="Genomic_DNA"/>
</dbReference>
<gene>
    <name evidence="4" type="ORF">PPROV_000780100</name>
</gene>
<organism evidence="4 5">
    <name type="scientific">Pycnococcus provasolii</name>
    <dbReference type="NCBI Taxonomy" id="41880"/>
    <lineage>
        <taxon>Eukaryota</taxon>
        <taxon>Viridiplantae</taxon>
        <taxon>Chlorophyta</taxon>
        <taxon>Pseudoscourfieldiophyceae</taxon>
        <taxon>Pseudoscourfieldiales</taxon>
        <taxon>Pycnococcaceae</taxon>
        <taxon>Pycnococcus</taxon>
    </lineage>
</organism>
<feature type="region of interest" description="Disordered" evidence="2">
    <location>
        <begin position="47"/>
        <end position="72"/>
    </location>
</feature>
<evidence type="ECO:0000313" key="4">
    <source>
        <dbReference type="EMBL" id="GHP09064.1"/>
    </source>
</evidence>
<feature type="region of interest" description="Disordered" evidence="2">
    <location>
        <begin position="96"/>
        <end position="124"/>
    </location>
</feature>
<dbReference type="InterPro" id="IPR021150">
    <property type="entry name" value="Ubiq_cyt_c_chap"/>
</dbReference>
<evidence type="ECO:0000259" key="3">
    <source>
        <dbReference type="Pfam" id="PF03981"/>
    </source>
</evidence>
<comment type="similarity">
    <text evidence="1">Belongs to the CBP3 family.</text>
</comment>
<dbReference type="AlphaFoldDB" id="A0A830HPG1"/>
<dbReference type="Pfam" id="PF03981">
    <property type="entry name" value="Ubiq_cyt_C_chap"/>
    <property type="match status" value="1"/>
</dbReference>
<dbReference type="GO" id="GO:0005739">
    <property type="term" value="C:mitochondrion"/>
    <property type="evidence" value="ECO:0007669"/>
    <property type="project" value="TreeGrafter"/>
</dbReference>
<name>A0A830HPG1_9CHLO</name>
<dbReference type="OrthoDB" id="10253878at2759"/>
<feature type="domain" description="Ubiquinol-cytochrome c chaperone" evidence="3">
    <location>
        <begin position="197"/>
        <end position="331"/>
    </location>
</feature>
<dbReference type="InterPro" id="IPR007129">
    <property type="entry name" value="Ubiqinol_cyt_c_chaperone_CPB3"/>
</dbReference>
<accession>A0A830HPG1</accession>
<reference evidence="4" key="1">
    <citation type="submission" date="2020-10" db="EMBL/GenBank/DDBJ databases">
        <title>Unveiling of a novel bifunctional photoreceptor, Dualchrome1, isolated from a cosmopolitan green alga.</title>
        <authorList>
            <person name="Suzuki S."/>
            <person name="Kawachi M."/>
        </authorList>
    </citation>
    <scope>NUCLEOTIDE SEQUENCE</scope>
    <source>
        <strain evidence="4">NIES 2893</strain>
    </source>
</reference>
<protein>
    <recommendedName>
        <fullName evidence="3">Ubiquinol-cytochrome c chaperone domain-containing protein</fullName>
    </recommendedName>
</protein>
<evidence type="ECO:0000313" key="5">
    <source>
        <dbReference type="Proteomes" id="UP000660262"/>
    </source>
</evidence>
<comment type="caution">
    <text evidence="4">The sequence shown here is derived from an EMBL/GenBank/DDBJ whole genome shotgun (WGS) entry which is preliminary data.</text>
</comment>
<proteinExistence type="inferred from homology"/>
<dbReference type="GO" id="GO:0034551">
    <property type="term" value="P:mitochondrial respiratory chain complex III assembly"/>
    <property type="evidence" value="ECO:0007669"/>
    <property type="project" value="TreeGrafter"/>
</dbReference>
<evidence type="ECO:0000256" key="2">
    <source>
        <dbReference type="SAM" id="MobiDB-lite"/>
    </source>
</evidence>
<dbReference type="PANTHER" id="PTHR12184:SF1">
    <property type="entry name" value="UBIQUINOL-CYTOCHROME-C REDUCTASE COMPLEX ASSEMBLY FACTOR 1"/>
    <property type="match status" value="1"/>
</dbReference>
<keyword evidence="5" id="KW-1185">Reference proteome</keyword>